<organism evidence="2 3">
    <name type="scientific">Streptomyces hiroshimensis</name>
    <dbReference type="NCBI Taxonomy" id="66424"/>
    <lineage>
        <taxon>Bacteria</taxon>
        <taxon>Bacillati</taxon>
        <taxon>Actinomycetota</taxon>
        <taxon>Actinomycetes</taxon>
        <taxon>Kitasatosporales</taxon>
        <taxon>Streptomycetaceae</taxon>
        <taxon>Streptomyces</taxon>
    </lineage>
</organism>
<evidence type="ECO:0000313" key="2">
    <source>
        <dbReference type="EMBL" id="GGX67131.1"/>
    </source>
</evidence>
<evidence type="ECO:0000313" key="3">
    <source>
        <dbReference type="Proteomes" id="UP000659223"/>
    </source>
</evidence>
<dbReference type="Proteomes" id="UP000659223">
    <property type="component" value="Unassembled WGS sequence"/>
</dbReference>
<dbReference type="EMBL" id="BMUT01000001">
    <property type="protein sequence ID" value="GGX67131.1"/>
    <property type="molecule type" value="Genomic_DNA"/>
</dbReference>
<accession>A0ABQ2Y6A3</accession>
<gene>
    <name evidence="2" type="ORF">GCM10010324_10480</name>
</gene>
<comment type="caution">
    <text evidence="2">The sequence shown here is derived from an EMBL/GenBank/DDBJ whole genome shotgun (WGS) entry which is preliminary data.</text>
</comment>
<proteinExistence type="predicted"/>
<evidence type="ECO:0000259" key="1">
    <source>
        <dbReference type="Pfam" id="PF04149"/>
    </source>
</evidence>
<keyword evidence="3" id="KW-1185">Reference proteome</keyword>
<reference evidence="3" key="1">
    <citation type="journal article" date="2019" name="Int. J. Syst. Evol. Microbiol.">
        <title>The Global Catalogue of Microorganisms (GCM) 10K type strain sequencing project: providing services to taxonomists for standard genome sequencing and annotation.</title>
        <authorList>
            <consortium name="The Broad Institute Genomics Platform"/>
            <consortium name="The Broad Institute Genome Sequencing Center for Infectious Disease"/>
            <person name="Wu L."/>
            <person name="Ma J."/>
        </authorList>
    </citation>
    <scope>NUCLEOTIDE SEQUENCE [LARGE SCALE GENOMIC DNA]</scope>
    <source>
        <strain evidence="3">JCM 4586</strain>
    </source>
</reference>
<dbReference type="RefSeq" id="WP_229898750.1">
    <property type="nucleotide sequence ID" value="NZ_BMUT01000001.1"/>
</dbReference>
<feature type="domain" description="DUF397" evidence="1">
    <location>
        <begin position="14"/>
        <end position="66"/>
    </location>
</feature>
<dbReference type="InterPro" id="IPR007278">
    <property type="entry name" value="DUF397"/>
</dbReference>
<protein>
    <recommendedName>
        <fullName evidence="1">DUF397 domain-containing protein</fullName>
    </recommendedName>
</protein>
<dbReference type="Pfam" id="PF04149">
    <property type="entry name" value="DUF397"/>
    <property type="match status" value="1"/>
</dbReference>
<sequence>MTPPTLPGLLAAVTWRKSTYGQAQIDCVEVSDDMPGVVPVRDSRRPSGSALTFGAPAWGSFITKIKTD</sequence>
<name>A0ABQ2Y6A3_9ACTN</name>